<evidence type="ECO:0000313" key="1">
    <source>
        <dbReference type="EMBL" id="VDM83867.1"/>
    </source>
</evidence>
<dbReference type="Proteomes" id="UP000270094">
    <property type="component" value="Unassembled WGS sequence"/>
</dbReference>
<evidence type="ECO:0000313" key="2">
    <source>
        <dbReference type="Proteomes" id="UP000270094"/>
    </source>
</evidence>
<reference evidence="1 2" key="1">
    <citation type="submission" date="2018-11" db="EMBL/GenBank/DDBJ databases">
        <authorList>
            <consortium name="Pathogen Informatics"/>
        </authorList>
    </citation>
    <scope>NUCLEOTIDE SEQUENCE [LARGE SCALE GENOMIC DNA]</scope>
</reference>
<protein>
    <submittedName>
        <fullName evidence="1">Uncharacterized protein</fullName>
    </submittedName>
</protein>
<gene>
    <name evidence="1" type="ORF">SVUK_LOCUS18865</name>
</gene>
<dbReference type="OrthoDB" id="6380619at2759"/>
<organism evidence="1 2">
    <name type="scientific">Strongylus vulgaris</name>
    <name type="common">Blood worm</name>
    <dbReference type="NCBI Taxonomy" id="40348"/>
    <lineage>
        <taxon>Eukaryota</taxon>
        <taxon>Metazoa</taxon>
        <taxon>Ecdysozoa</taxon>
        <taxon>Nematoda</taxon>
        <taxon>Chromadorea</taxon>
        <taxon>Rhabditida</taxon>
        <taxon>Rhabditina</taxon>
        <taxon>Rhabditomorpha</taxon>
        <taxon>Strongyloidea</taxon>
        <taxon>Strongylidae</taxon>
        <taxon>Strongylus</taxon>
    </lineage>
</organism>
<accession>A0A3P7K601</accession>
<dbReference type="EMBL" id="UYYB01125899">
    <property type="protein sequence ID" value="VDM83867.1"/>
    <property type="molecule type" value="Genomic_DNA"/>
</dbReference>
<keyword evidence="2" id="KW-1185">Reference proteome</keyword>
<sequence>MEMQERGVTVSNKVIARCYPIEELIRSARHQRSTRQRRYVMPRTTTDGTENYGKVLNSLMSTFAERVSHSSLIKRQFGLFLRMIRLL</sequence>
<proteinExistence type="predicted"/>
<name>A0A3P7K601_STRVU</name>
<dbReference type="AlphaFoldDB" id="A0A3P7K601"/>